<reference evidence="1" key="2">
    <citation type="journal article" date="2022" name="Microbiol. Resour. Announc.">
        <title>Metagenome Sequencing to Explore Phylogenomics of Terrestrial Cyanobacteria.</title>
        <authorList>
            <person name="Ward R.D."/>
            <person name="Stajich J.E."/>
            <person name="Johansen J.R."/>
            <person name="Huntemann M."/>
            <person name="Clum A."/>
            <person name="Foster B."/>
            <person name="Foster B."/>
            <person name="Roux S."/>
            <person name="Palaniappan K."/>
            <person name="Varghese N."/>
            <person name="Mukherjee S."/>
            <person name="Reddy T.B.K."/>
            <person name="Daum C."/>
            <person name="Copeland A."/>
            <person name="Chen I.A."/>
            <person name="Ivanova N.N."/>
            <person name="Kyrpides N.C."/>
            <person name="Shapiro N."/>
            <person name="Eloe-Fadrosh E.A."/>
            <person name="Pietrasiak N."/>
        </authorList>
    </citation>
    <scope>NUCLEOTIDE SEQUENCE</scope>
    <source>
        <strain evidence="1">CPER-KK1</strain>
    </source>
</reference>
<dbReference type="Proteomes" id="UP000753908">
    <property type="component" value="Unassembled WGS sequence"/>
</dbReference>
<dbReference type="EMBL" id="JAHHIF010000012">
    <property type="protein sequence ID" value="MBW4545089.1"/>
    <property type="molecule type" value="Genomic_DNA"/>
</dbReference>
<name>A0A951PKY6_9CYAN</name>
<reference evidence="1" key="1">
    <citation type="submission" date="2021-05" db="EMBL/GenBank/DDBJ databases">
        <authorList>
            <person name="Pietrasiak N."/>
            <person name="Ward R."/>
            <person name="Stajich J.E."/>
            <person name="Kurbessoian T."/>
        </authorList>
    </citation>
    <scope>NUCLEOTIDE SEQUENCE</scope>
    <source>
        <strain evidence="1">CPER-KK1</strain>
    </source>
</reference>
<gene>
    <name evidence="1" type="ORF">KME25_11675</name>
</gene>
<organism evidence="1 2">
    <name type="scientific">Symplocastrum torsivum CPER-KK1</name>
    <dbReference type="NCBI Taxonomy" id="450513"/>
    <lineage>
        <taxon>Bacteria</taxon>
        <taxon>Bacillati</taxon>
        <taxon>Cyanobacteriota</taxon>
        <taxon>Cyanophyceae</taxon>
        <taxon>Oscillatoriophycideae</taxon>
        <taxon>Oscillatoriales</taxon>
        <taxon>Microcoleaceae</taxon>
        <taxon>Symplocastrum</taxon>
    </lineage>
</organism>
<evidence type="ECO:0000313" key="1">
    <source>
        <dbReference type="EMBL" id="MBW4545089.1"/>
    </source>
</evidence>
<sequence length="62" mass="7124">MWGQVRLWRERWLAATPQLATVEAENGSDRELMALISRVLSDRDRTGTTNYFSTEQVVQIVA</sequence>
<proteinExistence type="predicted"/>
<evidence type="ECO:0000313" key="2">
    <source>
        <dbReference type="Proteomes" id="UP000753908"/>
    </source>
</evidence>
<comment type="caution">
    <text evidence="1">The sequence shown here is derived from an EMBL/GenBank/DDBJ whole genome shotgun (WGS) entry which is preliminary data.</text>
</comment>
<accession>A0A951PKY6</accession>
<dbReference type="AlphaFoldDB" id="A0A951PKY6"/>
<protein>
    <submittedName>
        <fullName evidence="1">Uncharacterized protein</fullName>
    </submittedName>
</protein>